<proteinExistence type="predicted"/>
<dbReference type="Proteomes" id="UP000316706">
    <property type="component" value="Unassembled WGS sequence"/>
</dbReference>
<sequence>MSNHTDPTGRTSPIVPGDLFARHQTITGLRALADFLEANPGVPVNTYGETFHVPIRAADDASAVALVDQTAALLGVNAQHDTRRGGHYLATRTFGRIAYTVFHIPEQQWAASLARDSYRDNIRLDHHDQGDDSDTGRVA</sequence>
<keyword evidence="2" id="KW-1185">Reference proteome</keyword>
<accession>A0A543I892</accession>
<comment type="caution">
    <text evidence="1">The sequence shown here is derived from an EMBL/GenBank/DDBJ whole genome shotgun (WGS) entry which is preliminary data.</text>
</comment>
<evidence type="ECO:0000313" key="1">
    <source>
        <dbReference type="EMBL" id="TQM66822.1"/>
    </source>
</evidence>
<dbReference type="AlphaFoldDB" id="A0A543I892"/>
<dbReference type="RefSeq" id="WP_141965915.1">
    <property type="nucleotide sequence ID" value="NZ_VFPO01000001.1"/>
</dbReference>
<reference evidence="1 2" key="1">
    <citation type="submission" date="2019-06" db="EMBL/GenBank/DDBJ databases">
        <title>Sequencing the genomes of 1000 actinobacteria strains.</title>
        <authorList>
            <person name="Klenk H.-P."/>
        </authorList>
    </citation>
    <scope>NUCLEOTIDE SEQUENCE [LARGE SCALE GENOMIC DNA]</scope>
    <source>
        <strain evidence="1 2">DSM 45043</strain>
    </source>
</reference>
<name>A0A543I892_9ACTN</name>
<protein>
    <submittedName>
        <fullName evidence="1">Uncharacterized protein</fullName>
    </submittedName>
</protein>
<evidence type="ECO:0000313" key="2">
    <source>
        <dbReference type="Proteomes" id="UP000316706"/>
    </source>
</evidence>
<dbReference type="EMBL" id="VFPO01000001">
    <property type="protein sequence ID" value="TQM66822.1"/>
    <property type="molecule type" value="Genomic_DNA"/>
</dbReference>
<gene>
    <name evidence="1" type="ORF">FHX41_0411</name>
</gene>
<organism evidence="1 2">
    <name type="scientific">Actinomadura hallensis</name>
    <dbReference type="NCBI Taxonomy" id="337895"/>
    <lineage>
        <taxon>Bacteria</taxon>
        <taxon>Bacillati</taxon>
        <taxon>Actinomycetota</taxon>
        <taxon>Actinomycetes</taxon>
        <taxon>Streptosporangiales</taxon>
        <taxon>Thermomonosporaceae</taxon>
        <taxon>Actinomadura</taxon>
    </lineage>
</organism>
<dbReference type="OrthoDB" id="3530961at2"/>